<evidence type="ECO:0000313" key="2">
    <source>
        <dbReference type="Proteomes" id="UP000316621"/>
    </source>
</evidence>
<sequence length="70" mass="7920">MLNLDAFRLARPVLHLLWTDAISFCGPLLTLQDNHATSAAETDQDFMSWTRKEIEGEQVIRSTTDADKDV</sequence>
<evidence type="ECO:0000313" key="1">
    <source>
        <dbReference type="EMBL" id="RZC72269.1"/>
    </source>
</evidence>
<dbReference type="Gramene" id="RZC72269">
    <property type="protein sequence ID" value="RZC72269"/>
    <property type="gene ID" value="C5167_035436"/>
</dbReference>
<organism evidence="1 2">
    <name type="scientific">Papaver somniferum</name>
    <name type="common">Opium poppy</name>
    <dbReference type="NCBI Taxonomy" id="3469"/>
    <lineage>
        <taxon>Eukaryota</taxon>
        <taxon>Viridiplantae</taxon>
        <taxon>Streptophyta</taxon>
        <taxon>Embryophyta</taxon>
        <taxon>Tracheophyta</taxon>
        <taxon>Spermatophyta</taxon>
        <taxon>Magnoliopsida</taxon>
        <taxon>Ranunculales</taxon>
        <taxon>Papaveraceae</taxon>
        <taxon>Papaveroideae</taxon>
        <taxon>Papaver</taxon>
    </lineage>
</organism>
<accession>A0A4Y7KJZ9</accession>
<gene>
    <name evidence="1" type="ORF">C5167_035436</name>
</gene>
<protein>
    <submittedName>
        <fullName evidence="1">Uncharacterized protein</fullName>
    </submittedName>
</protein>
<dbReference type="AlphaFoldDB" id="A0A4Y7KJZ9"/>
<dbReference type="EMBL" id="CM010721">
    <property type="protein sequence ID" value="RZC72269.1"/>
    <property type="molecule type" value="Genomic_DNA"/>
</dbReference>
<name>A0A4Y7KJZ9_PAPSO</name>
<keyword evidence="2" id="KW-1185">Reference proteome</keyword>
<dbReference type="Proteomes" id="UP000316621">
    <property type="component" value="Chromosome 7"/>
</dbReference>
<reference evidence="1 2" key="1">
    <citation type="journal article" date="2018" name="Science">
        <title>The opium poppy genome and morphinan production.</title>
        <authorList>
            <person name="Guo L."/>
            <person name="Winzer T."/>
            <person name="Yang X."/>
            <person name="Li Y."/>
            <person name="Ning Z."/>
            <person name="He Z."/>
            <person name="Teodor R."/>
            <person name="Lu Y."/>
            <person name="Bowser T.A."/>
            <person name="Graham I.A."/>
            <person name="Ye K."/>
        </authorList>
    </citation>
    <scope>NUCLEOTIDE SEQUENCE [LARGE SCALE GENOMIC DNA]</scope>
    <source>
        <strain evidence="2">cv. HN1</strain>
        <tissue evidence="1">Leaves</tissue>
    </source>
</reference>
<proteinExistence type="predicted"/>